<dbReference type="AlphaFoldDB" id="A0A2K3JL07"/>
<feature type="non-terminal residue" evidence="1">
    <location>
        <position position="1"/>
    </location>
</feature>
<dbReference type="PANTHER" id="PTHR36617">
    <property type="entry name" value="PROTEIN, PUTATIVE-RELATED"/>
    <property type="match status" value="1"/>
</dbReference>
<reference evidence="1 2" key="2">
    <citation type="journal article" date="2017" name="Front. Plant Sci.">
        <title>Gene Classification and Mining of Molecular Markers Useful in Red Clover (Trifolium pratense) Breeding.</title>
        <authorList>
            <person name="Istvanek J."/>
            <person name="Dluhosova J."/>
            <person name="Dluhos P."/>
            <person name="Patkova L."/>
            <person name="Nedelnik J."/>
            <person name="Repkova J."/>
        </authorList>
    </citation>
    <scope>NUCLEOTIDE SEQUENCE [LARGE SCALE GENOMIC DNA]</scope>
    <source>
        <strain evidence="2">cv. Tatra</strain>
        <tissue evidence="1">Young leaves</tissue>
    </source>
</reference>
<organism evidence="1 2">
    <name type="scientific">Trifolium pratense</name>
    <name type="common">Red clover</name>
    <dbReference type="NCBI Taxonomy" id="57577"/>
    <lineage>
        <taxon>Eukaryota</taxon>
        <taxon>Viridiplantae</taxon>
        <taxon>Streptophyta</taxon>
        <taxon>Embryophyta</taxon>
        <taxon>Tracheophyta</taxon>
        <taxon>Spermatophyta</taxon>
        <taxon>Magnoliopsida</taxon>
        <taxon>eudicotyledons</taxon>
        <taxon>Gunneridae</taxon>
        <taxon>Pentapetalae</taxon>
        <taxon>rosids</taxon>
        <taxon>fabids</taxon>
        <taxon>Fabales</taxon>
        <taxon>Fabaceae</taxon>
        <taxon>Papilionoideae</taxon>
        <taxon>50 kb inversion clade</taxon>
        <taxon>NPAAA clade</taxon>
        <taxon>Hologalegina</taxon>
        <taxon>IRL clade</taxon>
        <taxon>Trifolieae</taxon>
        <taxon>Trifolium</taxon>
    </lineage>
</organism>
<evidence type="ECO:0000313" key="1">
    <source>
        <dbReference type="EMBL" id="PNX54725.1"/>
    </source>
</evidence>
<dbReference type="EMBL" id="ASHM01068989">
    <property type="protein sequence ID" value="PNX54725.1"/>
    <property type="molecule type" value="Genomic_DNA"/>
</dbReference>
<dbReference type="Proteomes" id="UP000236291">
    <property type="component" value="Unassembled WGS sequence"/>
</dbReference>
<reference evidence="1 2" key="1">
    <citation type="journal article" date="2014" name="Am. J. Bot.">
        <title>Genome assembly and annotation for red clover (Trifolium pratense; Fabaceae).</title>
        <authorList>
            <person name="Istvanek J."/>
            <person name="Jaros M."/>
            <person name="Krenek A."/>
            <person name="Repkova J."/>
        </authorList>
    </citation>
    <scope>NUCLEOTIDE SEQUENCE [LARGE SCALE GENOMIC DNA]</scope>
    <source>
        <strain evidence="2">cv. Tatra</strain>
        <tissue evidence="1">Young leaves</tissue>
    </source>
</reference>
<proteinExistence type="predicted"/>
<dbReference type="PANTHER" id="PTHR36617:SF5">
    <property type="entry name" value="OS05G0421675 PROTEIN"/>
    <property type="match status" value="1"/>
</dbReference>
<protein>
    <submittedName>
        <fullName evidence="1">Cytochrome p450</fullName>
    </submittedName>
</protein>
<sequence length="206" mass="22761">DVTGLREVGCVRVERVGLRGGGSLHVFGIVEVDGTSLREQFGRLFDLVENKPASVAEMFMQDWGVRWEDHVSDRWQWQSDLDDGYTVRGAYQLLTTHDVVSLDVVLPTKANLVTRGILSSATHHCVSGCGEVESAQHLFLFCSTFGALWSLVSSWIGSHLVTAQLFPIILSVYSFSRWSSSTTFFHAAHLACLCVGGVDRKKSQIV</sequence>
<gene>
    <name evidence="1" type="ORF">L195_g048346</name>
</gene>
<evidence type="ECO:0000313" key="2">
    <source>
        <dbReference type="Proteomes" id="UP000236291"/>
    </source>
</evidence>
<accession>A0A2K3JL07</accession>
<comment type="caution">
    <text evidence="1">The sequence shown here is derived from an EMBL/GenBank/DDBJ whole genome shotgun (WGS) entry which is preliminary data.</text>
</comment>
<name>A0A2K3JL07_TRIPR</name>